<gene>
    <name evidence="2" type="ORF">RRG08_037962</name>
</gene>
<dbReference type="Proteomes" id="UP001283361">
    <property type="component" value="Unassembled WGS sequence"/>
</dbReference>
<name>A0AAE1DWK0_9GAST</name>
<proteinExistence type="predicted"/>
<keyword evidence="3" id="KW-1185">Reference proteome</keyword>
<reference evidence="2" key="1">
    <citation type="journal article" date="2023" name="G3 (Bethesda)">
        <title>A reference genome for the long-term kleptoplast-retaining sea slug Elysia crispata morphotype clarki.</title>
        <authorList>
            <person name="Eastman K.E."/>
            <person name="Pendleton A.L."/>
            <person name="Shaikh M.A."/>
            <person name="Suttiyut T."/>
            <person name="Ogas R."/>
            <person name="Tomko P."/>
            <person name="Gavelis G."/>
            <person name="Widhalm J.R."/>
            <person name="Wisecaver J.H."/>
        </authorList>
    </citation>
    <scope>NUCLEOTIDE SEQUENCE</scope>
    <source>
        <strain evidence="2">ECLA1</strain>
    </source>
</reference>
<feature type="region of interest" description="Disordered" evidence="1">
    <location>
        <begin position="32"/>
        <end position="75"/>
    </location>
</feature>
<evidence type="ECO:0000256" key="1">
    <source>
        <dbReference type="SAM" id="MobiDB-lite"/>
    </source>
</evidence>
<evidence type="ECO:0000313" key="3">
    <source>
        <dbReference type="Proteomes" id="UP001283361"/>
    </source>
</evidence>
<comment type="caution">
    <text evidence="2">The sequence shown here is derived from an EMBL/GenBank/DDBJ whole genome shotgun (WGS) entry which is preliminary data.</text>
</comment>
<dbReference type="AlphaFoldDB" id="A0AAE1DWK0"/>
<sequence length="125" mass="14364">MSNVLLFRVVATFNHFEQEIKRTGERNRAVPEHWLDTSSCESQQGGYTEELPGARKGLSGDSNSHHPQEQLPVDHQAMRVQKPAVTLKKCKQFYQHGAGRQQFYESQKRREWSGILTWGLTLPTI</sequence>
<feature type="compositionally biased region" description="Polar residues" evidence="1">
    <location>
        <begin position="36"/>
        <end position="46"/>
    </location>
</feature>
<protein>
    <submittedName>
        <fullName evidence="2">Uncharacterized protein</fullName>
    </submittedName>
</protein>
<evidence type="ECO:0000313" key="2">
    <source>
        <dbReference type="EMBL" id="KAK3785010.1"/>
    </source>
</evidence>
<organism evidence="2 3">
    <name type="scientific">Elysia crispata</name>
    <name type="common">lettuce slug</name>
    <dbReference type="NCBI Taxonomy" id="231223"/>
    <lineage>
        <taxon>Eukaryota</taxon>
        <taxon>Metazoa</taxon>
        <taxon>Spiralia</taxon>
        <taxon>Lophotrochozoa</taxon>
        <taxon>Mollusca</taxon>
        <taxon>Gastropoda</taxon>
        <taxon>Heterobranchia</taxon>
        <taxon>Euthyneura</taxon>
        <taxon>Panpulmonata</taxon>
        <taxon>Sacoglossa</taxon>
        <taxon>Placobranchoidea</taxon>
        <taxon>Plakobranchidae</taxon>
        <taxon>Elysia</taxon>
    </lineage>
</organism>
<dbReference type="EMBL" id="JAWDGP010002177">
    <property type="protein sequence ID" value="KAK3785010.1"/>
    <property type="molecule type" value="Genomic_DNA"/>
</dbReference>
<accession>A0AAE1DWK0</accession>